<dbReference type="InterPro" id="IPR029056">
    <property type="entry name" value="Ribokinase-like"/>
</dbReference>
<evidence type="ECO:0000256" key="4">
    <source>
        <dbReference type="ARBA" id="ARBA00022777"/>
    </source>
</evidence>
<dbReference type="GO" id="GO:0005524">
    <property type="term" value="F:ATP binding"/>
    <property type="evidence" value="ECO:0007669"/>
    <property type="project" value="UniProtKB-KW"/>
</dbReference>
<dbReference type="InterPro" id="IPR002173">
    <property type="entry name" value="Carboh/pur_kinase_PfkB_CS"/>
</dbReference>
<keyword evidence="4 7" id="KW-0418">Kinase</keyword>
<dbReference type="Proteomes" id="UP000030063">
    <property type="component" value="Unassembled WGS sequence"/>
</dbReference>
<proteinExistence type="inferred from homology"/>
<keyword evidence="3" id="KW-0547">Nucleotide-binding</keyword>
<keyword evidence="8" id="KW-1185">Reference proteome</keyword>
<keyword evidence="5" id="KW-0067">ATP-binding</keyword>
<dbReference type="PROSITE" id="PS00584">
    <property type="entry name" value="PFKB_KINASES_2"/>
    <property type="match status" value="1"/>
</dbReference>
<organism evidence="7 8">
    <name type="scientific">Pseudomonas taeanensis MS-3</name>
    <dbReference type="NCBI Taxonomy" id="1395571"/>
    <lineage>
        <taxon>Bacteria</taxon>
        <taxon>Pseudomonadati</taxon>
        <taxon>Pseudomonadota</taxon>
        <taxon>Gammaproteobacteria</taxon>
        <taxon>Pseudomonadales</taxon>
        <taxon>Pseudomonadaceae</taxon>
        <taxon>Pseudomonas</taxon>
    </lineage>
</organism>
<feature type="domain" description="Carbohydrate kinase PfkB" evidence="6">
    <location>
        <begin position="4"/>
        <end position="304"/>
    </location>
</feature>
<evidence type="ECO:0000256" key="1">
    <source>
        <dbReference type="ARBA" id="ARBA00010688"/>
    </source>
</evidence>
<evidence type="ECO:0000256" key="2">
    <source>
        <dbReference type="ARBA" id="ARBA00022679"/>
    </source>
</evidence>
<dbReference type="InterPro" id="IPR050306">
    <property type="entry name" value="PfkB_Carbo_kinase"/>
</dbReference>
<dbReference type="eggNOG" id="COG0524">
    <property type="taxonomic scope" value="Bacteria"/>
</dbReference>
<evidence type="ECO:0000259" key="6">
    <source>
        <dbReference type="Pfam" id="PF00294"/>
    </source>
</evidence>
<protein>
    <submittedName>
        <fullName evidence="7">Fructokinase</fullName>
    </submittedName>
</protein>
<keyword evidence="2" id="KW-0808">Transferase</keyword>
<dbReference type="GO" id="GO:0016301">
    <property type="term" value="F:kinase activity"/>
    <property type="evidence" value="ECO:0007669"/>
    <property type="project" value="UniProtKB-KW"/>
</dbReference>
<sequence>MYLVCGEALFDVFSLAAGARSSQLDLQAIAGGSPFNVAVGLRRLGSDSALFAGMSSDFLGARLRRVLQEEGVSERYLVDSDAPTTLAMVAVDAQGVPHYSFRGEGCADRQLRTEHLPALDTQVRGIHVGSYSLVVTPIADTLFELVRRECDQRLISLDPNVRLGVEPSIELWRQRIEAFAAQAHLIKVSEEDLALLYPQRKPEEVVSQWLGQRCQLVFLTHGSDGASVHSRQHGHWSVPAQAVQTRDTVGAGDTFQAALLAYLARYGLDSPAALAELSRGHIEAMLGYAVRAAAVTCSRVGPDLPYAHELEQP</sequence>
<evidence type="ECO:0000256" key="5">
    <source>
        <dbReference type="ARBA" id="ARBA00022840"/>
    </source>
</evidence>
<evidence type="ECO:0000313" key="8">
    <source>
        <dbReference type="Proteomes" id="UP000030063"/>
    </source>
</evidence>
<gene>
    <name evidence="7" type="ORF">TMS3_0102520</name>
</gene>
<dbReference type="SUPFAM" id="SSF53613">
    <property type="entry name" value="Ribokinase-like"/>
    <property type="match status" value="1"/>
</dbReference>
<dbReference type="Gene3D" id="3.40.1190.20">
    <property type="match status" value="1"/>
</dbReference>
<dbReference type="AlphaFoldDB" id="A0A0A1YP31"/>
<accession>A0A0A1YP31</accession>
<dbReference type="RefSeq" id="WP_025163658.1">
    <property type="nucleotide sequence ID" value="NZ_AWSQ01000001.1"/>
</dbReference>
<dbReference type="InterPro" id="IPR011611">
    <property type="entry name" value="PfkB_dom"/>
</dbReference>
<name>A0A0A1YP31_9PSED</name>
<dbReference type="Pfam" id="PF00294">
    <property type="entry name" value="PfkB"/>
    <property type="match status" value="1"/>
</dbReference>
<comment type="similarity">
    <text evidence="1">Belongs to the carbohydrate kinase PfkB family.</text>
</comment>
<reference evidence="7 8" key="1">
    <citation type="journal article" date="2014" name="Genome Announc.">
        <title>Draft Genome Sequence of Petroleum Oil-Degrading Marine Bacterium Pseudomonas taeanensis Strain MS-3, Isolated from a Crude Oil-Contaminated Seashore.</title>
        <authorList>
            <person name="Lee S.Y."/>
            <person name="Kim S.H."/>
            <person name="Lee D.G."/>
            <person name="Shin S."/>
            <person name="Yun S.H."/>
            <person name="Choi C.W."/>
            <person name="Chung Y.H."/>
            <person name="Choi J.S."/>
            <person name="Kahng H.Y."/>
            <person name="Kim S.I."/>
        </authorList>
    </citation>
    <scope>NUCLEOTIDE SEQUENCE [LARGE SCALE GENOMIC DNA]</scope>
    <source>
        <strain evidence="7 8">MS-3</strain>
    </source>
</reference>
<dbReference type="PANTHER" id="PTHR43085">
    <property type="entry name" value="HEXOKINASE FAMILY MEMBER"/>
    <property type="match status" value="1"/>
</dbReference>
<dbReference type="PANTHER" id="PTHR43085:SF1">
    <property type="entry name" value="PSEUDOURIDINE KINASE-RELATED"/>
    <property type="match status" value="1"/>
</dbReference>
<dbReference type="OrthoDB" id="9779730at2"/>
<comment type="caution">
    <text evidence="7">The sequence shown here is derived from an EMBL/GenBank/DDBJ whole genome shotgun (WGS) entry which is preliminary data.</text>
</comment>
<dbReference type="CDD" id="cd01167">
    <property type="entry name" value="bac_FRK"/>
    <property type="match status" value="1"/>
</dbReference>
<dbReference type="STRING" id="1395571.TMS3_0102520"/>
<evidence type="ECO:0000256" key="3">
    <source>
        <dbReference type="ARBA" id="ARBA00022741"/>
    </source>
</evidence>
<dbReference type="FunFam" id="3.40.1190.20:FF:000037">
    <property type="entry name" value="Fructokinase"/>
    <property type="match status" value="1"/>
</dbReference>
<dbReference type="EMBL" id="AWSQ01000001">
    <property type="protein sequence ID" value="KFX70836.1"/>
    <property type="molecule type" value="Genomic_DNA"/>
</dbReference>
<evidence type="ECO:0000313" key="7">
    <source>
        <dbReference type="EMBL" id="KFX70836.1"/>
    </source>
</evidence>